<organism evidence="1 2">
    <name type="scientific">Candidatus Magasanikbacteria bacterium RIFOXYD1_FULL_40_23</name>
    <dbReference type="NCBI Taxonomy" id="1798705"/>
    <lineage>
        <taxon>Bacteria</taxon>
        <taxon>Candidatus Magasanikiibacteriota</taxon>
    </lineage>
</organism>
<reference evidence="1 2" key="1">
    <citation type="journal article" date="2016" name="Nat. Commun.">
        <title>Thousands of microbial genomes shed light on interconnected biogeochemical processes in an aquifer system.</title>
        <authorList>
            <person name="Anantharaman K."/>
            <person name="Brown C.T."/>
            <person name="Hug L.A."/>
            <person name="Sharon I."/>
            <person name="Castelle C.J."/>
            <person name="Probst A.J."/>
            <person name="Thomas B.C."/>
            <person name="Singh A."/>
            <person name="Wilkins M.J."/>
            <person name="Karaoz U."/>
            <person name="Brodie E.L."/>
            <person name="Williams K.H."/>
            <person name="Hubbard S.S."/>
            <person name="Banfield J.F."/>
        </authorList>
    </citation>
    <scope>NUCLEOTIDE SEQUENCE [LARGE SCALE GENOMIC DNA]</scope>
</reference>
<dbReference type="STRING" id="1798705.A2563_00200"/>
<evidence type="ECO:0000313" key="2">
    <source>
        <dbReference type="Proteomes" id="UP000176634"/>
    </source>
</evidence>
<sequence>MAEGRQIRAGLERSKQIRDTRAELKADVGKPVAKKKSNAIEIVDQTVTRITNEDAKEALKIAESGYEGFTESEDDLN</sequence>
<evidence type="ECO:0000313" key="1">
    <source>
        <dbReference type="EMBL" id="OGH93096.1"/>
    </source>
</evidence>
<protein>
    <submittedName>
        <fullName evidence="1">Uncharacterized protein</fullName>
    </submittedName>
</protein>
<dbReference type="EMBL" id="MFRA01000002">
    <property type="protein sequence ID" value="OGH93096.1"/>
    <property type="molecule type" value="Genomic_DNA"/>
</dbReference>
<proteinExistence type="predicted"/>
<comment type="caution">
    <text evidence="1">The sequence shown here is derived from an EMBL/GenBank/DDBJ whole genome shotgun (WGS) entry which is preliminary data.</text>
</comment>
<dbReference type="AlphaFoldDB" id="A0A1F6PAB3"/>
<gene>
    <name evidence="1" type="ORF">A2563_00200</name>
</gene>
<dbReference type="Proteomes" id="UP000176634">
    <property type="component" value="Unassembled WGS sequence"/>
</dbReference>
<accession>A0A1F6PAB3</accession>
<name>A0A1F6PAB3_9BACT</name>